<evidence type="ECO:0000313" key="1">
    <source>
        <dbReference type="EMBL" id="JAH69287.1"/>
    </source>
</evidence>
<sequence>MLTQYLCSDFSVGTYNWLFFIPP</sequence>
<protein>
    <submittedName>
        <fullName evidence="1">Uncharacterized protein</fullName>
    </submittedName>
</protein>
<name>A0A0E9UU12_ANGAN</name>
<reference evidence="1" key="1">
    <citation type="submission" date="2014-11" db="EMBL/GenBank/DDBJ databases">
        <authorList>
            <person name="Amaro Gonzalez C."/>
        </authorList>
    </citation>
    <scope>NUCLEOTIDE SEQUENCE</scope>
</reference>
<dbReference type="EMBL" id="GBXM01039290">
    <property type="protein sequence ID" value="JAH69287.1"/>
    <property type="molecule type" value="Transcribed_RNA"/>
</dbReference>
<organism evidence="1">
    <name type="scientific">Anguilla anguilla</name>
    <name type="common">European freshwater eel</name>
    <name type="synonym">Muraena anguilla</name>
    <dbReference type="NCBI Taxonomy" id="7936"/>
    <lineage>
        <taxon>Eukaryota</taxon>
        <taxon>Metazoa</taxon>
        <taxon>Chordata</taxon>
        <taxon>Craniata</taxon>
        <taxon>Vertebrata</taxon>
        <taxon>Euteleostomi</taxon>
        <taxon>Actinopterygii</taxon>
        <taxon>Neopterygii</taxon>
        <taxon>Teleostei</taxon>
        <taxon>Anguilliformes</taxon>
        <taxon>Anguillidae</taxon>
        <taxon>Anguilla</taxon>
    </lineage>
</organism>
<dbReference type="AlphaFoldDB" id="A0A0E9UU12"/>
<accession>A0A0E9UU12</accession>
<reference evidence="1" key="2">
    <citation type="journal article" date="2015" name="Fish Shellfish Immunol.">
        <title>Early steps in the European eel (Anguilla anguilla)-Vibrio vulnificus interaction in the gills: Role of the RtxA13 toxin.</title>
        <authorList>
            <person name="Callol A."/>
            <person name="Pajuelo D."/>
            <person name="Ebbesson L."/>
            <person name="Teles M."/>
            <person name="MacKenzie S."/>
            <person name="Amaro C."/>
        </authorList>
    </citation>
    <scope>NUCLEOTIDE SEQUENCE</scope>
</reference>
<proteinExistence type="predicted"/>